<evidence type="ECO:0000256" key="10">
    <source>
        <dbReference type="SAM" id="MobiDB-lite"/>
    </source>
</evidence>
<dbReference type="InterPro" id="IPR001919">
    <property type="entry name" value="CBD2"/>
</dbReference>
<evidence type="ECO:0000313" key="14">
    <source>
        <dbReference type="Proteomes" id="UP000619260"/>
    </source>
</evidence>
<dbReference type="Pfam" id="PF00553">
    <property type="entry name" value="CBM_2"/>
    <property type="match status" value="1"/>
</dbReference>
<dbReference type="Proteomes" id="UP000619260">
    <property type="component" value="Unassembled WGS sequence"/>
</dbReference>
<proteinExistence type="inferred from homology"/>
<keyword evidence="6" id="KW-0378">Hydrolase</keyword>
<evidence type="ECO:0000313" key="13">
    <source>
        <dbReference type="EMBL" id="GIJ51434.1"/>
    </source>
</evidence>
<comment type="function">
    <text evidence="9">Involved in degradation of plant cell walls. Hydrolyzes the feruloyl-arabinose ester bond in arabinoxylans, and the feruloyl-galactose ester bond in pectin. Active against paranitrophenyl-acetate, methyl ferulate and wheat arabinoxylan.</text>
</comment>
<evidence type="ECO:0000256" key="11">
    <source>
        <dbReference type="SAM" id="SignalP"/>
    </source>
</evidence>
<dbReference type="GO" id="GO:0030247">
    <property type="term" value="F:polysaccharide binding"/>
    <property type="evidence" value="ECO:0007669"/>
    <property type="project" value="UniProtKB-UniRule"/>
</dbReference>
<sequence>MKLRKHLTVIAAATAFAAAGIGVGTHLAAAADAGTSAATAGCGKAPTLTSGVRTIQSSGQNRTYILRIPDNYDRNHPYRLIFGFHWLNGTANDVDSGGSDGFVWSYYGLRAQANNSAIFVAPQGFNNGWANSGGQDVTFVDDLIRLLEGDLCVETTQRFALGFSYGGGMSYSLACSRPNVFRAVAVFSGAQLSGCSGGTQPIAYMGIHGLSDNVLNISQGRGLRDTFVRNNGCTAQSPREPAVGSRTHITTTYSGCRAGYPVVWAAFDGGHGPAPVDGASGDSGARTWTKTEVWRFFTQFDGTTPSSPPPSSAAPSSAPPSSPPVSPSNGSPNPSGGCSVGYSVNAWNTGFTASVTIANTGSSPINGWTLAFTLPAGQTISSGWNATYSPTSGAVTARNVSYNGTIAPGTSVSIGFQATHTGNTGKPTSFTLNGAACALA</sequence>
<gene>
    <name evidence="13" type="ORF">Val02_83200</name>
</gene>
<dbReference type="GO" id="GO:0045493">
    <property type="term" value="P:xylan catabolic process"/>
    <property type="evidence" value="ECO:0007669"/>
    <property type="project" value="UniProtKB-KW"/>
</dbReference>
<feature type="chain" id="PRO_5039346953" description="CBM2 domain-containing protein" evidence="11">
    <location>
        <begin position="18"/>
        <end position="440"/>
    </location>
</feature>
<evidence type="ECO:0000256" key="6">
    <source>
        <dbReference type="ARBA" id="ARBA00022801"/>
    </source>
</evidence>
<evidence type="ECO:0000256" key="1">
    <source>
        <dbReference type="ARBA" id="ARBA00004613"/>
    </source>
</evidence>
<dbReference type="PROSITE" id="PS51173">
    <property type="entry name" value="CBM2"/>
    <property type="match status" value="1"/>
</dbReference>
<accession>A0A8J3YTK4</accession>
<evidence type="ECO:0000256" key="4">
    <source>
        <dbReference type="ARBA" id="ARBA00022651"/>
    </source>
</evidence>
<keyword evidence="4" id="KW-0858">Xylan degradation</keyword>
<feature type="region of interest" description="Disordered" evidence="10">
    <location>
        <begin position="299"/>
        <end position="335"/>
    </location>
</feature>
<dbReference type="AlphaFoldDB" id="A0A8J3YTK4"/>
<keyword evidence="5 11" id="KW-0732">Signal</keyword>
<dbReference type="InterPro" id="IPR043595">
    <property type="entry name" value="FaeB/C/D"/>
</dbReference>
<protein>
    <recommendedName>
        <fullName evidence="12">CBM2 domain-containing protein</fullName>
    </recommendedName>
</protein>
<evidence type="ECO:0000256" key="7">
    <source>
        <dbReference type="ARBA" id="ARBA00023277"/>
    </source>
</evidence>
<evidence type="ECO:0000256" key="5">
    <source>
        <dbReference type="ARBA" id="ARBA00022729"/>
    </source>
</evidence>
<dbReference type="InterPro" id="IPR029058">
    <property type="entry name" value="AB_hydrolase_fold"/>
</dbReference>
<dbReference type="GO" id="GO:0004553">
    <property type="term" value="F:hydrolase activity, hydrolyzing O-glycosyl compounds"/>
    <property type="evidence" value="ECO:0007669"/>
    <property type="project" value="InterPro"/>
</dbReference>
<comment type="similarity">
    <text evidence="2">Belongs to the faeC family.</text>
</comment>
<dbReference type="Gene3D" id="2.60.40.290">
    <property type="match status" value="1"/>
</dbReference>
<organism evidence="13 14">
    <name type="scientific">Virgisporangium aliadipatigenens</name>
    <dbReference type="NCBI Taxonomy" id="741659"/>
    <lineage>
        <taxon>Bacteria</taxon>
        <taxon>Bacillati</taxon>
        <taxon>Actinomycetota</taxon>
        <taxon>Actinomycetes</taxon>
        <taxon>Micromonosporales</taxon>
        <taxon>Micromonosporaceae</taxon>
        <taxon>Virgisporangium</taxon>
    </lineage>
</organism>
<feature type="domain" description="CBM2" evidence="12">
    <location>
        <begin position="331"/>
        <end position="440"/>
    </location>
</feature>
<keyword evidence="3" id="KW-0964">Secreted</keyword>
<dbReference type="InterPro" id="IPR008965">
    <property type="entry name" value="CBM2/CBM3_carb-bd_dom_sf"/>
</dbReference>
<evidence type="ECO:0000256" key="8">
    <source>
        <dbReference type="ARBA" id="ARBA00023326"/>
    </source>
</evidence>
<dbReference type="GO" id="GO:0005576">
    <property type="term" value="C:extracellular region"/>
    <property type="evidence" value="ECO:0007669"/>
    <property type="project" value="UniProtKB-SubCell"/>
</dbReference>
<dbReference type="GO" id="GO:0030600">
    <property type="term" value="F:feruloyl esterase activity"/>
    <property type="evidence" value="ECO:0007669"/>
    <property type="project" value="InterPro"/>
</dbReference>
<evidence type="ECO:0000256" key="9">
    <source>
        <dbReference type="ARBA" id="ARBA00025250"/>
    </source>
</evidence>
<keyword evidence="8" id="KW-0624">Polysaccharide degradation</keyword>
<keyword evidence="14" id="KW-1185">Reference proteome</keyword>
<dbReference type="SUPFAM" id="SSF49384">
    <property type="entry name" value="Carbohydrate-binding domain"/>
    <property type="match status" value="1"/>
</dbReference>
<feature type="signal peptide" evidence="11">
    <location>
        <begin position="1"/>
        <end position="17"/>
    </location>
</feature>
<dbReference type="Gene3D" id="3.40.50.1820">
    <property type="entry name" value="alpha/beta hydrolase"/>
    <property type="match status" value="1"/>
</dbReference>
<feature type="compositionally biased region" description="Pro residues" evidence="10">
    <location>
        <begin position="306"/>
        <end position="326"/>
    </location>
</feature>
<keyword evidence="7" id="KW-0119">Carbohydrate metabolism</keyword>
<evidence type="ECO:0000256" key="3">
    <source>
        <dbReference type="ARBA" id="ARBA00022525"/>
    </source>
</evidence>
<evidence type="ECO:0000259" key="12">
    <source>
        <dbReference type="PROSITE" id="PS51173"/>
    </source>
</evidence>
<evidence type="ECO:0000256" key="2">
    <source>
        <dbReference type="ARBA" id="ARBA00010278"/>
    </source>
</evidence>
<name>A0A8J3YTK4_9ACTN</name>
<dbReference type="EMBL" id="BOPF01000048">
    <property type="protein sequence ID" value="GIJ51434.1"/>
    <property type="molecule type" value="Genomic_DNA"/>
</dbReference>
<comment type="subcellular location">
    <subcellularLocation>
        <location evidence="1">Secreted</location>
    </subcellularLocation>
</comment>
<dbReference type="PANTHER" id="PTHR38050">
    <property type="match status" value="1"/>
</dbReference>
<comment type="caution">
    <text evidence="13">The sequence shown here is derived from an EMBL/GenBank/DDBJ whole genome shotgun (WGS) entry which is preliminary data.</text>
</comment>
<reference evidence="13" key="1">
    <citation type="submission" date="2021-01" db="EMBL/GenBank/DDBJ databases">
        <title>Whole genome shotgun sequence of Virgisporangium aliadipatigenens NBRC 105644.</title>
        <authorList>
            <person name="Komaki H."/>
            <person name="Tamura T."/>
        </authorList>
    </citation>
    <scope>NUCLEOTIDE SEQUENCE</scope>
    <source>
        <strain evidence="13">NBRC 105644</strain>
    </source>
</reference>
<dbReference type="PANTHER" id="PTHR38050:SF1">
    <property type="entry name" value="FERULOYL ESTERASE C"/>
    <property type="match status" value="1"/>
</dbReference>
<dbReference type="InterPro" id="IPR000801">
    <property type="entry name" value="Esterase-like"/>
</dbReference>
<dbReference type="Pfam" id="PF00756">
    <property type="entry name" value="Esterase"/>
    <property type="match status" value="1"/>
</dbReference>
<dbReference type="InterPro" id="IPR012291">
    <property type="entry name" value="CBM2_carb-bd_dom_sf"/>
</dbReference>
<dbReference type="SMART" id="SM00637">
    <property type="entry name" value="CBD_II"/>
    <property type="match status" value="1"/>
</dbReference>
<dbReference type="SUPFAM" id="SSF53474">
    <property type="entry name" value="alpha/beta-Hydrolases"/>
    <property type="match status" value="1"/>
</dbReference>
<dbReference type="RefSeq" id="WP_203904837.1">
    <property type="nucleotide sequence ID" value="NZ_BOPF01000048.1"/>
</dbReference>